<feature type="transmembrane region" description="Helical" evidence="1">
    <location>
        <begin position="46"/>
        <end position="67"/>
    </location>
</feature>
<dbReference type="Proteomes" id="UP000295244">
    <property type="component" value="Unassembled WGS sequence"/>
</dbReference>
<keyword evidence="1" id="KW-1133">Transmembrane helix</keyword>
<evidence type="ECO:0000313" key="2">
    <source>
        <dbReference type="EMBL" id="TCJ19415.1"/>
    </source>
</evidence>
<dbReference type="EMBL" id="SKBU01000008">
    <property type="protein sequence ID" value="TCJ19415.1"/>
    <property type="molecule type" value="Genomic_DNA"/>
</dbReference>
<dbReference type="OrthoDB" id="5245058at2"/>
<name>A0A4R1BQE5_9ACTN</name>
<feature type="transmembrane region" description="Helical" evidence="1">
    <location>
        <begin position="19"/>
        <end position="40"/>
    </location>
</feature>
<accession>A0A4R1BQE5</accession>
<evidence type="ECO:0000256" key="1">
    <source>
        <dbReference type="SAM" id="Phobius"/>
    </source>
</evidence>
<gene>
    <name evidence="2" type="ORF">E0L93_04490</name>
</gene>
<reference evidence="2 3" key="1">
    <citation type="submission" date="2019-03" db="EMBL/GenBank/DDBJ databases">
        <title>Whole genome sequence of a novel Rubrobacter taiwanensis strain, isolated from Yellowstone National Park.</title>
        <authorList>
            <person name="Freed S."/>
            <person name="Ramaley R.F."/>
            <person name="Kyndt J.A."/>
        </authorList>
    </citation>
    <scope>NUCLEOTIDE SEQUENCE [LARGE SCALE GENOMIC DNA]</scope>
    <source>
        <strain evidence="2 3">Yellowstone</strain>
    </source>
</reference>
<sequence>MAADGNSGDRGPGASYARYIGVGFTFVLTLGIAGVIGFFVDRWLGTLPLFLLAGLVLGFAGGLYYVYGILRRMENE</sequence>
<dbReference type="Pfam" id="PF09527">
    <property type="entry name" value="ATPase_gene1"/>
    <property type="match status" value="1"/>
</dbReference>
<keyword evidence="1" id="KW-0472">Membrane</keyword>
<keyword evidence="3" id="KW-1185">Reference proteome</keyword>
<dbReference type="AlphaFoldDB" id="A0A4R1BQE5"/>
<proteinExistence type="predicted"/>
<keyword evidence="1" id="KW-0812">Transmembrane</keyword>
<organism evidence="2 3">
    <name type="scientific">Rubrobacter taiwanensis</name>
    <dbReference type="NCBI Taxonomy" id="185139"/>
    <lineage>
        <taxon>Bacteria</taxon>
        <taxon>Bacillati</taxon>
        <taxon>Actinomycetota</taxon>
        <taxon>Rubrobacteria</taxon>
        <taxon>Rubrobacterales</taxon>
        <taxon>Rubrobacteraceae</taxon>
        <taxon>Rubrobacter</taxon>
    </lineage>
</organism>
<comment type="caution">
    <text evidence="2">The sequence shown here is derived from an EMBL/GenBank/DDBJ whole genome shotgun (WGS) entry which is preliminary data.</text>
</comment>
<protein>
    <submittedName>
        <fullName evidence="2">AtpZ/AtpI family protein</fullName>
    </submittedName>
</protein>
<evidence type="ECO:0000313" key="3">
    <source>
        <dbReference type="Proteomes" id="UP000295244"/>
    </source>
</evidence>
<dbReference type="RefSeq" id="WP_132689090.1">
    <property type="nucleotide sequence ID" value="NZ_SKBU01000008.1"/>
</dbReference>
<dbReference type="InterPro" id="IPR032820">
    <property type="entry name" value="ATPase_put"/>
</dbReference>